<evidence type="ECO:0000256" key="1">
    <source>
        <dbReference type="SAM" id="MobiDB-lite"/>
    </source>
</evidence>
<dbReference type="InterPro" id="IPR015915">
    <property type="entry name" value="Kelch-typ_b-propeller"/>
</dbReference>
<accession>A0A1Z5JCI0</accession>
<keyword evidence="4" id="KW-1185">Reference proteome</keyword>
<evidence type="ECO:0000256" key="2">
    <source>
        <dbReference type="SAM" id="SignalP"/>
    </source>
</evidence>
<gene>
    <name evidence="3" type="ORF">FisN_7Lh065</name>
</gene>
<dbReference type="Gene3D" id="2.120.10.80">
    <property type="entry name" value="Kelch-type beta propeller"/>
    <property type="match status" value="2"/>
</dbReference>
<evidence type="ECO:0008006" key="5">
    <source>
        <dbReference type="Google" id="ProtNLM"/>
    </source>
</evidence>
<organism evidence="3 4">
    <name type="scientific">Fistulifera solaris</name>
    <name type="common">Oleaginous diatom</name>
    <dbReference type="NCBI Taxonomy" id="1519565"/>
    <lineage>
        <taxon>Eukaryota</taxon>
        <taxon>Sar</taxon>
        <taxon>Stramenopiles</taxon>
        <taxon>Ochrophyta</taxon>
        <taxon>Bacillariophyta</taxon>
        <taxon>Bacillariophyceae</taxon>
        <taxon>Bacillariophycidae</taxon>
        <taxon>Naviculales</taxon>
        <taxon>Naviculaceae</taxon>
        <taxon>Fistulifera</taxon>
    </lineage>
</organism>
<dbReference type="Proteomes" id="UP000198406">
    <property type="component" value="Unassembled WGS sequence"/>
</dbReference>
<dbReference type="InParanoid" id="A0A1Z5JCI0"/>
<reference evidence="3 4" key="1">
    <citation type="journal article" date="2015" name="Plant Cell">
        <title>Oil accumulation by the oleaginous diatom Fistulifera solaris as revealed by the genome and transcriptome.</title>
        <authorList>
            <person name="Tanaka T."/>
            <person name="Maeda Y."/>
            <person name="Veluchamy A."/>
            <person name="Tanaka M."/>
            <person name="Abida H."/>
            <person name="Marechal E."/>
            <person name="Bowler C."/>
            <person name="Muto M."/>
            <person name="Sunaga Y."/>
            <person name="Tanaka M."/>
            <person name="Yoshino T."/>
            <person name="Taniguchi T."/>
            <person name="Fukuda Y."/>
            <person name="Nemoto M."/>
            <person name="Matsumoto M."/>
            <person name="Wong P.S."/>
            <person name="Aburatani S."/>
            <person name="Fujibuchi W."/>
        </authorList>
    </citation>
    <scope>NUCLEOTIDE SEQUENCE [LARGE SCALE GENOMIC DNA]</scope>
    <source>
        <strain evidence="3 4">JPCC DA0580</strain>
    </source>
</reference>
<dbReference type="EMBL" id="BDSP01000044">
    <property type="protein sequence ID" value="GAX11695.1"/>
    <property type="molecule type" value="Genomic_DNA"/>
</dbReference>
<name>A0A1Z5JCI0_FISSO</name>
<sequence length="424" mass="46828">MTSLRSALVLLLPMPLLGSKVLEWEAATAYPGPARHHPITFANETHGFLLTGSTIDQTATSDFYMYDAANDVWTDLSNQTGSAFPGTPRGYAYGVVLNVPLHSKAYLGLGAGETGLLNDFWEFDMVTHVWKQLANMPIEGRRHPAMNAVRKTNQGNRMEDTVEQWEIHVGLGDDSGGNLNDWWIYDIATDSWEAASDLPASPRHHPFHFSLGAYSYTGLGHSSQGIERDWFRMENRKWVAEPSFESFNEEDVLVTTEARVAGTQFSMEFNGNSSSSPTQDDSETVLLSGSMGFVLSGDGDDHRSMTEGEFHAFDPSTGRWHILPQHPGRSRWAPGSFVIRGSPVVYFTSGYDRTSQELFNDVWRIDVTPLFVEGPSNTTETAPVSTPSNTGGMEPTSSTLIRNVRSFCLVSSFLLTIYLASAGF</sequence>
<protein>
    <recommendedName>
        <fullName evidence="5">Kelch repeat-containing protein</fullName>
    </recommendedName>
</protein>
<evidence type="ECO:0000313" key="4">
    <source>
        <dbReference type="Proteomes" id="UP000198406"/>
    </source>
</evidence>
<feature type="signal peptide" evidence="2">
    <location>
        <begin position="1"/>
        <end position="18"/>
    </location>
</feature>
<dbReference type="OrthoDB" id="45365at2759"/>
<comment type="caution">
    <text evidence="3">The sequence shown here is derived from an EMBL/GenBank/DDBJ whole genome shotgun (WGS) entry which is preliminary data.</text>
</comment>
<keyword evidence="2" id="KW-0732">Signal</keyword>
<feature type="chain" id="PRO_5012532085" description="Kelch repeat-containing protein" evidence="2">
    <location>
        <begin position="19"/>
        <end position="424"/>
    </location>
</feature>
<dbReference type="AlphaFoldDB" id="A0A1Z5JCI0"/>
<evidence type="ECO:0000313" key="3">
    <source>
        <dbReference type="EMBL" id="GAX11695.1"/>
    </source>
</evidence>
<dbReference type="SUPFAM" id="SSF117281">
    <property type="entry name" value="Kelch motif"/>
    <property type="match status" value="1"/>
</dbReference>
<proteinExistence type="predicted"/>
<feature type="compositionally biased region" description="Polar residues" evidence="1">
    <location>
        <begin position="375"/>
        <end position="396"/>
    </location>
</feature>
<feature type="region of interest" description="Disordered" evidence="1">
    <location>
        <begin position="374"/>
        <end position="396"/>
    </location>
</feature>